<dbReference type="PANTHER" id="PTHR43046">
    <property type="entry name" value="GDP-MANNOSE MANNOSYL HYDROLASE"/>
    <property type="match status" value="1"/>
</dbReference>
<dbReference type="Pfam" id="PF00293">
    <property type="entry name" value="NUDIX"/>
    <property type="match status" value="1"/>
</dbReference>
<dbReference type="InterPro" id="IPR020476">
    <property type="entry name" value="Nudix_hydrolase"/>
</dbReference>
<evidence type="ECO:0000313" key="4">
    <source>
        <dbReference type="EMBL" id="RRN48196.1"/>
    </source>
</evidence>
<evidence type="ECO:0000259" key="3">
    <source>
        <dbReference type="PROSITE" id="PS51462"/>
    </source>
</evidence>
<dbReference type="PANTHER" id="PTHR43046:SF14">
    <property type="entry name" value="MUTT_NUDIX FAMILY PROTEIN"/>
    <property type="match status" value="1"/>
</dbReference>
<dbReference type="PRINTS" id="PR00502">
    <property type="entry name" value="NUDIXFAMILY"/>
</dbReference>
<dbReference type="PROSITE" id="PS51462">
    <property type="entry name" value="NUDIX"/>
    <property type="match status" value="1"/>
</dbReference>
<dbReference type="SUPFAM" id="SSF55811">
    <property type="entry name" value="Nudix"/>
    <property type="match status" value="1"/>
</dbReference>
<accession>A0A3R8MWL8</accession>
<comment type="cofactor">
    <cofactor evidence="1">
        <name>Mg(2+)</name>
        <dbReference type="ChEBI" id="CHEBI:18420"/>
    </cofactor>
</comment>
<reference evidence="4 5" key="1">
    <citation type="submission" date="2018-11" db="EMBL/GenBank/DDBJ databases">
        <title>Changes in penicillin susceptibility of Streptococcus suis isolates by amino acid alterations in the penicillin-binding protein.</title>
        <authorList>
            <person name="Niemann L."/>
            <person name="Eichhorn I."/>
        </authorList>
    </citation>
    <scope>NUCLEOTIDE SEQUENCE [LARGE SCALE GENOMIC DNA]</scope>
    <source>
        <strain evidence="4 5">IMT40738</strain>
    </source>
</reference>
<dbReference type="CDD" id="cd18875">
    <property type="entry name" value="NUDIX_Hydrolase"/>
    <property type="match status" value="1"/>
</dbReference>
<dbReference type="GO" id="GO:0016787">
    <property type="term" value="F:hydrolase activity"/>
    <property type="evidence" value="ECO:0007669"/>
    <property type="project" value="UniProtKB-KW"/>
</dbReference>
<dbReference type="Gene3D" id="3.90.79.10">
    <property type="entry name" value="Nucleoside Triphosphate Pyrophosphohydrolase"/>
    <property type="match status" value="1"/>
</dbReference>
<gene>
    <name evidence="4" type="ORF">EI220_11890</name>
</gene>
<keyword evidence="2" id="KW-0378">Hydrolase</keyword>
<protein>
    <submittedName>
        <fullName evidence="4">8-oxo-dGTP diphosphatase</fullName>
    </submittedName>
</protein>
<name>A0A3R8MWL8_STRSU</name>
<organism evidence="4 5">
    <name type="scientific">Streptococcus suis</name>
    <dbReference type="NCBI Taxonomy" id="1307"/>
    <lineage>
        <taxon>Bacteria</taxon>
        <taxon>Bacillati</taxon>
        <taxon>Bacillota</taxon>
        <taxon>Bacilli</taxon>
        <taxon>Lactobacillales</taxon>
        <taxon>Streptococcaceae</taxon>
        <taxon>Streptococcus</taxon>
    </lineage>
</organism>
<dbReference type="InterPro" id="IPR000086">
    <property type="entry name" value="NUDIX_hydrolase_dom"/>
</dbReference>
<comment type="caution">
    <text evidence="4">The sequence shown here is derived from an EMBL/GenBank/DDBJ whole genome shotgun (WGS) entry which is preliminary data.</text>
</comment>
<evidence type="ECO:0000256" key="1">
    <source>
        <dbReference type="ARBA" id="ARBA00001946"/>
    </source>
</evidence>
<dbReference type="EMBL" id="RRZO01000100">
    <property type="protein sequence ID" value="RRN48196.1"/>
    <property type="molecule type" value="Genomic_DNA"/>
</dbReference>
<evidence type="ECO:0000313" key="5">
    <source>
        <dbReference type="Proteomes" id="UP000278566"/>
    </source>
</evidence>
<dbReference type="AlphaFoldDB" id="A0A3R8MWL8"/>
<feature type="domain" description="Nudix hydrolase" evidence="3">
    <location>
        <begin position="6"/>
        <end position="133"/>
    </location>
</feature>
<dbReference type="Proteomes" id="UP000278566">
    <property type="component" value="Unassembled WGS sequence"/>
</dbReference>
<sequence>MARKEMVTLTNMCLIEDKEGKVVVQIRDPKRYRWSGVAFPGGHIEEGENFHDSVVREVQEETGLTVTDARLVGLKHWPDKEGHRYIVFLYKATEFTGTIQSTEEEGEVRWVEKSDLPQMDLAYDLLEILKVMDNPELSEFFYTRKNDDGEWDINFR</sequence>
<evidence type="ECO:0000256" key="2">
    <source>
        <dbReference type="ARBA" id="ARBA00022801"/>
    </source>
</evidence>
<dbReference type="RefSeq" id="WP_125065809.1">
    <property type="nucleotide sequence ID" value="NZ_RRZO01000100.1"/>
</dbReference>
<proteinExistence type="predicted"/>
<dbReference type="InterPro" id="IPR015797">
    <property type="entry name" value="NUDIX_hydrolase-like_dom_sf"/>
</dbReference>